<dbReference type="SMART" id="SM00471">
    <property type="entry name" value="HDc"/>
    <property type="match status" value="1"/>
</dbReference>
<sequence>MDISKQNYLKKIAEYVICLFNSRTTAELCYHNLEHTKAVVKNAAEMADFYRLKNMERFVLLAAAWFHDTGQLFGPMDGHEKRGAFIMEQFLRSQKIDASIILEINKAIMATEANTKPTNLIEDILRDSDVYHLGTQDFRQMDELVWKETEQRSGHIIPDKLQKSLDFLNKHCFYTAYCKDRLLTGKKANIEYLEGLIKAF</sequence>
<evidence type="ECO:0000259" key="1">
    <source>
        <dbReference type="SMART" id="SM00471"/>
    </source>
</evidence>
<dbReference type="Gene3D" id="1.10.3210.10">
    <property type="entry name" value="Hypothetical protein af1432"/>
    <property type="match status" value="1"/>
</dbReference>
<evidence type="ECO:0000313" key="2">
    <source>
        <dbReference type="EMBL" id="SHH83778.1"/>
    </source>
</evidence>
<dbReference type="InterPro" id="IPR003607">
    <property type="entry name" value="HD/PDEase_dom"/>
</dbReference>
<gene>
    <name evidence="2" type="ORF">SAMN05444388_12514</name>
</gene>
<dbReference type="Pfam" id="PF01966">
    <property type="entry name" value="HD"/>
    <property type="match status" value="1"/>
</dbReference>
<dbReference type="RefSeq" id="WP_073411940.1">
    <property type="nucleotide sequence ID" value="NZ_FQWH01000025.1"/>
</dbReference>
<feature type="domain" description="HD/PDEase" evidence="1">
    <location>
        <begin position="28"/>
        <end position="143"/>
    </location>
</feature>
<dbReference type="CDD" id="cd00077">
    <property type="entry name" value="HDc"/>
    <property type="match status" value="1"/>
</dbReference>
<dbReference type="InterPro" id="IPR006674">
    <property type="entry name" value="HD_domain"/>
</dbReference>
<reference evidence="2 3" key="1">
    <citation type="submission" date="2016-11" db="EMBL/GenBank/DDBJ databases">
        <authorList>
            <person name="Jaros S."/>
            <person name="Januszkiewicz K."/>
            <person name="Wedrychowicz H."/>
        </authorList>
    </citation>
    <scope>NUCLEOTIDE SEQUENCE [LARGE SCALE GENOMIC DNA]</scope>
    <source>
        <strain evidence="2 3">DSM 6792</strain>
    </source>
</reference>
<dbReference type="AlphaFoldDB" id="A0A1M5W8M0"/>
<dbReference type="SUPFAM" id="SSF109604">
    <property type="entry name" value="HD-domain/PDEase-like"/>
    <property type="match status" value="1"/>
</dbReference>
<organism evidence="2 3">
    <name type="scientific">Flavobacterium johnsoniae</name>
    <name type="common">Cytophaga johnsonae</name>
    <dbReference type="NCBI Taxonomy" id="986"/>
    <lineage>
        <taxon>Bacteria</taxon>
        <taxon>Pseudomonadati</taxon>
        <taxon>Bacteroidota</taxon>
        <taxon>Flavobacteriia</taxon>
        <taxon>Flavobacteriales</taxon>
        <taxon>Flavobacteriaceae</taxon>
        <taxon>Flavobacterium</taxon>
    </lineage>
</organism>
<dbReference type="Proteomes" id="UP000184112">
    <property type="component" value="Unassembled WGS sequence"/>
</dbReference>
<proteinExistence type="predicted"/>
<dbReference type="EMBL" id="FQWH01000025">
    <property type="protein sequence ID" value="SHH83778.1"/>
    <property type="molecule type" value="Genomic_DNA"/>
</dbReference>
<name>A0A1M5W8M0_FLAJO</name>
<evidence type="ECO:0000313" key="3">
    <source>
        <dbReference type="Proteomes" id="UP000184112"/>
    </source>
</evidence>
<accession>A0A1M5W8M0</accession>
<protein>
    <submittedName>
        <fullName evidence="2">HD domain-containing protein</fullName>
    </submittedName>
</protein>